<gene>
    <name evidence="2" type="ORF">BDV98DRAFT_659249</name>
</gene>
<feature type="region of interest" description="Disordered" evidence="1">
    <location>
        <begin position="190"/>
        <end position="268"/>
    </location>
</feature>
<evidence type="ECO:0000256" key="1">
    <source>
        <dbReference type="SAM" id="MobiDB-lite"/>
    </source>
</evidence>
<organism evidence="2 3">
    <name type="scientific">Pterulicium gracile</name>
    <dbReference type="NCBI Taxonomy" id="1884261"/>
    <lineage>
        <taxon>Eukaryota</taxon>
        <taxon>Fungi</taxon>
        <taxon>Dikarya</taxon>
        <taxon>Basidiomycota</taxon>
        <taxon>Agaricomycotina</taxon>
        <taxon>Agaricomycetes</taxon>
        <taxon>Agaricomycetidae</taxon>
        <taxon>Agaricales</taxon>
        <taxon>Pleurotineae</taxon>
        <taxon>Pterulaceae</taxon>
        <taxon>Pterulicium</taxon>
    </lineage>
</organism>
<name>A0A5C3Q7L0_9AGAR</name>
<feature type="region of interest" description="Disordered" evidence="1">
    <location>
        <begin position="460"/>
        <end position="504"/>
    </location>
</feature>
<feature type="compositionally biased region" description="Polar residues" evidence="1">
    <location>
        <begin position="204"/>
        <end position="224"/>
    </location>
</feature>
<accession>A0A5C3Q7L0</accession>
<feature type="region of interest" description="Disordered" evidence="1">
    <location>
        <begin position="152"/>
        <end position="172"/>
    </location>
</feature>
<protein>
    <submittedName>
        <fullName evidence="2">Uncharacterized protein</fullName>
    </submittedName>
</protein>
<feature type="compositionally biased region" description="Basic residues" evidence="1">
    <location>
        <begin position="481"/>
        <end position="491"/>
    </location>
</feature>
<dbReference type="AlphaFoldDB" id="A0A5C3Q7L0"/>
<sequence>MMLNVPRPTPKGTTGKAWFGEHAYLYGGVVCFRSNPSLSPTPTSSYGSAFLRLGFGRLDVLSLLTLSLYDQRYVLDTTLDLISLFLFTSFTLRRPLLFTFCITDRTNALRTPTTRIGQGQTNCAWTHRQRRNSFALCSSASLAPALTNKHTLHKHTPTGQTPPNKPTNGLSSLYIVPPMLHLPFIRSFSSSSSQRSSDEPPANSAMTERSSHPAQSRLHASSISYPEFDHEAPPQLPSRTHERTHDDGLWPPIPPPPPPRYRKAEYRGPLKGPVPYKLGGLRRMLPRGVKRWLDGDVRGIVERESISVPAAQRRAMTEENVRRVEENVRRAAMEEEMRRGGYEYGDYGCCRYLGRPPPYTTCSPEPAFQPWSPLEYPYARPLPQAHASHSPSPSPTSTCFPSSCSSSSSSFSPSSGSSTCCPCSSPAPIPTALLPSIPPSTIESEVRRLRDEVTQLRLSLAADHRQRMRRSSSTLSSVGSVRKHTSTRKNSTRGASSSTSSSFYAYAPSRRRKRKVVVQGARASGLSLASSSSSSASSDWDSEEILSLGSPLGYAMCPPGLLSTPTPQARSRGAGLQRTLLDDAAFFGYGELEEEEDVARMVTTL</sequence>
<feature type="compositionally biased region" description="Basic and acidic residues" evidence="1">
    <location>
        <begin position="239"/>
        <end position="248"/>
    </location>
</feature>
<dbReference type="EMBL" id="ML178862">
    <property type="protein sequence ID" value="TFK96360.1"/>
    <property type="molecule type" value="Genomic_DNA"/>
</dbReference>
<feature type="compositionally biased region" description="Low complexity" evidence="1">
    <location>
        <begin position="471"/>
        <end position="480"/>
    </location>
</feature>
<keyword evidence="3" id="KW-1185">Reference proteome</keyword>
<reference evidence="2 3" key="1">
    <citation type="journal article" date="2019" name="Nat. Ecol. Evol.">
        <title>Megaphylogeny resolves global patterns of mushroom evolution.</title>
        <authorList>
            <person name="Varga T."/>
            <person name="Krizsan K."/>
            <person name="Foldi C."/>
            <person name="Dima B."/>
            <person name="Sanchez-Garcia M."/>
            <person name="Sanchez-Ramirez S."/>
            <person name="Szollosi G.J."/>
            <person name="Szarkandi J.G."/>
            <person name="Papp V."/>
            <person name="Albert L."/>
            <person name="Andreopoulos W."/>
            <person name="Angelini C."/>
            <person name="Antonin V."/>
            <person name="Barry K.W."/>
            <person name="Bougher N.L."/>
            <person name="Buchanan P."/>
            <person name="Buyck B."/>
            <person name="Bense V."/>
            <person name="Catcheside P."/>
            <person name="Chovatia M."/>
            <person name="Cooper J."/>
            <person name="Damon W."/>
            <person name="Desjardin D."/>
            <person name="Finy P."/>
            <person name="Geml J."/>
            <person name="Haridas S."/>
            <person name="Hughes K."/>
            <person name="Justo A."/>
            <person name="Karasinski D."/>
            <person name="Kautmanova I."/>
            <person name="Kiss B."/>
            <person name="Kocsube S."/>
            <person name="Kotiranta H."/>
            <person name="LaButti K.M."/>
            <person name="Lechner B.E."/>
            <person name="Liimatainen K."/>
            <person name="Lipzen A."/>
            <person name="Lukacs Z."/>
            <person name="Mihaltcheva S."/>
            <person name="Morgado L.N."/>
            <person name="Niskanen T."/>
            <person name="Noordeloos M.E."/>
            <person name="Ohm R.A."/>
            <person name="Ortiz-Santana B."/>
            <person name="Ovrebo C."/>
            <person name="Racz N."/>
            <person name="Riley R."/>
            <person name="Savchenko A."/>
            <person name="Shiryaev A."/>
            <person name="Soop K."/>
            <person name="Spirin V."/>
            <person name="Szebenyi C."/>
            <person name="Tomsovsky M."/>
            <person name="Tulloss R.E."/>
            <person name="Uehling J."/>
            <person name="Grigoriev I.V."/>
            <person name="Vagvolgyi C."/>
            <person name="Papp T."/>
            <person name="Martin F.M."/>
            <person name="Miettinen O."/>
            <person name="Hibbett D.S."/>
            <person name="Nagy L.G."/>
        </authorList>
    </citation>
    <scope>NUCLEOTIDE SEQUENCE [LARGE SCALE GENOMIC DNA]</scope>
    <source>
        <strain evidence="2 3">CBS 309.79</strain>
    </source>
</reference>
<evidence type="ECO:0000313" key="3">
    <source>
        <dbReference type="Proteomes" id="UP000305067"/>
    </source>
</evidence>
<feature type="compositionally biased region" description="Polar residues" evidence="1">
    <location>
        <begin position="157"/>
        <end position="171"/>
    </location>
</feature>
<dbReference type="Proteomes" id="UP000305067">
    <property type="component" value="Unassembled WGS sequence"/>
</dbReference>
<proteinExistence type="predicted"/>
<evidence type="ECO:0000313" key="2">
    <source>
        <dbReference type="EMBL" id="TFK96360.1"/>
    </source>
</evidence>